<dbReference type="InterPro" id="IPR029753">
    <property type="entry name" value="D-isomer_DH_CS"/>
</dbReference>
<feature type="domain" description="D-isomer specific 2-hydroxyacid dehydrogenase NAD-binding" evidence="6">
    <location>
        <begin position="109"/>
        <end position="288"/>
    </location>
</feature>
<comment type="caution">
    <text evidence="7">The sequence shown here is derived from an EMBL/GenBank/DDBJ whole genome shotgun (WGS) entry which is preliminary data.</text>
</comment>
<feature type="domain" description="D-isomer specific 2-hydroxyacid dehydrogenase catalytic" evidence="5">
    <location>
        <begin position="15"/>
        <end position="311"/>
    </location>
</feature>
<dbReference type="Pfam" id="PF00389">
    <property type="entry name" value="2-Hacid_dh"/>
    <property type="match status" value="1"/>
</dbReference>
<name>A0A2N0VL89_9BACT</name>
<dbReference type="GO" id="GO:0051287">
    <property type="term" value="F:NAD binding"/>
    <property type="evidence" value="ECO:0007669"/>
    <property type="project" value="InterPro"/>
</dbReference>
<dbReference type="SUPFAM" id="SSF52283">
    <property type="entry name" value="Formate/glycerate dehydrogenase catalytic domain-like"/>
    <property type="match status" value="1"/>
</dbReference>
<dbReference type="OrthoDB" id="9777288at2"/>
<keyword evidence="8" id="KW-1185">Reference proteome</keyword>
<gene>
    <name evidence="7" type="ORF">CWD77_05520</name>
</gene>
<dbReference type="InterPro" id="IPR036291">
    <property type="entry name" value="NAD(P)-bd_dom_sf"/>
</dbReference>
<dbReference type="InterPro" id="IPR006140">
    <property type="entry name" value="D-isomer_DH_NAD-bd"/>
</dbReference>
<evidence type="ECO:0000256" key="2">
    <source>
        <dbReference type="ARBA" id="ARBA00023002"/>
    </source>
</evidence>
<dbReference type="PANTHER" id="PTHR43761">
    <property type="entry name" value="D-ISOMER SPECIFIC 2-HYDROXYACID DEHYDROGENASE FAMILY PROTEIN (AFU_ORTHOLOGUE AFUA_1G13630)"/>
    <property type="match status" value="1"/>
</dbReference>
<dbReference type="NCBIfam" id="NF006263">
    <property type="entry name" value="PRK08410.1"/>
    <property type="match status" value="1"/>
</dbReference>
<dbReference type="Gene3D" id="3.40.50.720">
    <property type="entry name" value="NAD(P)-binding Rossmann-like Domain"/>
    <property type="match status" value="2"/>
</dbReference>
<dbReference type="CDD" id="cd12162">
    <property type="entry name" value="2-Hacid_dh_4"/>
    <property type="match status" value="1"/>
</dbReference>
<dbReference type="GO" id="GO:0050578">
    <property type="term" value="F:(2R)-2-hydroxyacid dehydrogenase (NADP+) activity"/>
    <property type="evidence" value="ECO:0007669"/>
    <property type="project" value="UniProtKB-EC"/>
</dbReference>
<dbReference type="EMBL" id="PISP01000001">
    <property type="protein sequence ID" value="PKD44919.1"/>
    <property type="molecule type" value="Genomic_DNA"/>
</dbReference>
<keyword evidence="3" id="KW-0520">NAD</keyword>
<evidence type="ECO:0000256" key="1">
    <source>
        <dbReference type="ARBA" id="ARBA00005854"/>
    </source>
</evidence>
<accession>A0A2N0VL89</accession>
<evidence type="ECO:0000256" key="4">
    <source>
        <dbReference type="RuleBase" id="RU003719"/>
    </source>
</evidence>
<keyword evidence="2 4" id="KW-0560">Oxidoreductase</keyword>
<dbReference type="Proteomes" id="UP000233398">
    <property type="component" value="Unassembled WGS sequence"/>
</dbReference>
<evidence type="ECO:0000259" key="6">
    <source>
        <dbReference type="Pfam" id="PF02826"/>
    </source>
</evidence>
<dbReference type="InterPro" id="IPR050418">
    <property type="entry name" value="D-iso_2-hydroxyacid_DH_PdxB"/>
</dbReference>
<dbReference type="AlphaFoldDB" id="A0A2N0VL89"/>
<comment type="similarity">
    <text evidence="1 4">Belongs to the D-isomer specific 2-hydroxyacid dehydrogenase family.</text>
</comment>
<dbReference type="PANTHER" id="PTHR43761:SF1">
    <property type="entry name" value="D-ISOMER SPECIFIC 2-HYDROXYACID DEHYDROGENASE CATALYTIC DOMAIN-CONTAINING PROTEIN-RELATED"/>
    <property type="match status" value="1"/>
</dbReference>
<sequence length="311" mass="34797">MMNIVFLDAKTVGTPPNLDKLKELGDVTFYPSTRPDQTEERIKDAEIVITNKVVLDEELISKYAGQLKMIAIAATGMNNVDQEAAEKHGVKVKNVAGYATDSVAQSTFSMLFRLMQDLEYYDQFIKSGEYSKSEIFTNLDRPFHELKGKRFGIIGLGTIGQRVAEIAEVFGAEVVYYSTSGKNTDQPYKRLDLEELLQTSDVVSIHAPLNENTNNLIAYNQIKKMKKSAILINTGRGRIVNESDLAMALDEELIAGAALDVFEQEPMSEDNPLLKVQNSSRLLMLPHITWSSVEARTEMIDGVYANIREFI</sequence>
<dbReference type="Pfam" id="PF02826">
    <property type="entry name" value="2-Hacid_dh_C"/>
    <property type="match status" value="1"/>
</dbReference>
<organism evidence="7 8">
    <name type="scientific">Rhodohalobacter barkolensis</name>
    <dbReference type="NCBI Taxonomy" id="2053187"/>
    <lineage>
        <taxon>Bacteria</taxon>
        <taxon>Pseudomonadati</taxon>
        <taxon>Balneolota</taxon>
        <taxon>Balneolia</taxon>
        <taxon>Balneolales</taxon>
        <taxon>Balneolaceae</taxon>
        <taxon>Rhodohalobacter</taxon>
    </lineage>
</organism>
<dbReference type="PROSITE" id="PS00671">
    <property type="entry name" value="D_2_HYDROXYACID_DH_3"/>
    <property type="match status" value="1"/>
</dbReference>
<dbReference type="SUPFAM" id="SSF51735">
    <property type="entry name" value="NAD(P)-binding Rossmann-fold domains"/>
    <property type="match status" value="1"/>
</dbReference>
<evidence type="ECO:0000313" key="8">
    <source>
        <dbReference type="Proteomes" id="UP000233398"/>
    </source>
</evidence>
<evidence type="ECO:0000313" key="7">
    <source>
        <dbReference type="EMBL" id="PKD44919.1"/>
    </source>
</evidence>
<proteinExistence type="inferred from homology"/>
<evidence type="ECO:0000259" key="5">
    <source>
        <dbReference type="Pfam" id="PF00389"/>
    </source>
</evidence>
<dbReference type="InterPro" id="IPR006139">
    <property type="entry name" value="D-isomer_2_OHA_DH_cat_dom"/>
</dbReference>
<reference evidence="7 8" key="1">
    <citation type="submission" date="2017-11" db="EMBL/GenBank/DDBJ databases">
        <title>Rhodohalobacter 15182 sp. nov., isolated from a salt lake.</title>
        <authorList>
            <person name="Han S."/>
        </authorList>
    </citation>
    <scope>NUCLEOTIDE SEQUENCE [LARGE SCALE GENOMIC DNA]</scope>
    <source>
        <strain evidence="7 8">15182</strain>
    </source>
</reference>
<evidence type="ECO:0000256" key="3">
    <source>
        <dbReference type="ARBA" id="ARBA00023027"/>
    </source>
</evidence>
<protein>
    <submittedName>
        <fullName evidence="7">Hydroxyacid dehydrogenase</fullName>
        <ecNumber evidence="7">1.1.1.272</ecNumber>
    </submittedName>
</protein>
<dbReference type="FunFam" id="3.40.50.720:FF:000203">
    <property type="entry name" value="D-3-phosphoglycerate dehydrogenase (SerA)"/>
    <property type="match status" value="1"/>
</dbReference>
<dbReference type="EC" id="1.1.1.272" evidence="7"/>